<evidence type="ECO:0000313" key="3">
    <source>
        <dbReference type="Proteomes" id="UP000824120"/>
    </source>
</evidence>
<dbReference type="EMBL" id="JACXVP010000007">
    <property type="protein sequence ID" value="KAG5595797.1"/>
    <property type="molecule type" value="Genomic_DNA"/>
</dbReference>
<name>A0A9J5Y6L6_SOLCO</name>
<dbReference type="Proteomes" id="UP000824120">
    <property type="component" value="Chromosome 7"/>
</dbReference>
<feature type="compositionally biased region" description="Polar residues" evidence="1">
    <location>
        <begin position="1"/>
        <end position="10"/>
    </location>
</feature>
<feature type="region of interest" description="Disordered" evidence="1">
    <location>
        <begin position="1"/>
        <end position="28"/>
    </location>
</feature>
<protein>
    <submittedName>
        <fullName evidence="2">Uncharacterized protein</fullName>
    </submittedName>
</protein>
<sequence length="84" mass="9749">MESTSSSASPFQRIAQPHTIDTSTGNVPRRVFRAKEPFNRFTPIFGLERVVHLTTKWMAGCAFPNECKRSMYRIIKIQTSRFKR</sequence>
<evidence type="ECO:0000313" key="2">
    <source>
        <dbReference type="EMBL" id="KAG5595797.1"/>
    </source>
</evidence>
<comment type="caution">
    <text evidence="2">The sequence shown here is derived from an EMBL/GenBank/DDBJ whole genome shotgun (WGS) entry which is preliminary data.</text>
</comment>
<organism evidence="2 3">
    <name type="scientific">Solanum commersonii</name>
    <name type="common">Commerson's wild potato</name>
    <name type="synonym">Commerson's nightshade</name>
    <dbReference type="NCBI Taxonomy" id="4109"/>
    <lineage>
        <taxon>Eukaryota</taxon>
        <taxon>Viridiplantae</taxon>
        <taxon>Streptophyta</taxon>
        <taxon>Embryophyta</taxon>
        <taxon>Tracheophyta</taxon>
        <taxon>Spermatophyta</taxon>
        <taxon>Magnoliopsida</taxon>
        <taxon>eudicotyledons</taxon>
        <taxon>Gunneridae</taxon>
        <taxon>Pentapetalae</taxon>
        <taxon>asterids</taxon>
        <taxon>lamiids</taxon>
        <taxon>Solanales</taxon>
        <taxon>Solanaceae</taxon>
        <taxon>Solanoideae</taxon>
        <taxon>Solaneae</taxon>
        <taxon>Solanum</taxon>
    </lineage>
</organism>
<evidence type="ECO:0000256" key="1">
    <source>
        <dbReference type="SAM" id="MobiDB-lite"/>
    </source>
</evidence>
<dbReference type="AlphaFoldDB" id="A0A9J5Y6L6"/>
<reference evidence="2 3" key="1">
    <citation type="submission" date="2020-09" db="EMBL/GenBank/DDBJ databases">
        <title>De no assembly of potato wild relative species, Solanum commersonii.</title>
        <authorList>
            <person name="Cho K."/>
        </authorList>
    </citation>
    <scope>NUCLEOTIDE SEQUENCE [LARGE SCALE GENOMIC DNA]</scope>
    <source>
        <strain evidence="2">LZ3.2</strain>
        <tissue evidence="2">Leaf</tissue>
    </source>
</reference>
<accession>A0A9J5Y6L6</accession>
<proteinExistence type="predicted"/>
<gene>
    <name evidence="2" type="ORF">H5410_037029</name>
</gene>
<keyword evidence="3" id="KW-1185">Reference proteome</keyword>